<keyword evidence="1" id="KW-0472">Membrane</keyword>
<evidence type="ECO:0008006" key="4">
    <source>
        <dbReference type="Google" id="ProtNLM"/>
    </source>
</evidence>
<dbReference type="InterPro" id="IPR011990">
    <property type="entry name" value="TPR-like_helical_dom_sf"/>
</dbReference>
<protein>
    <recommendedName>
        <fullName evidence="4">Tetratricopeptide repeat domain-containing protein</fullName>
    </recommendedName>
</protein>
<dbReference type="Pfam" id="PF21033">
    <property type="entry name" value="RMD1-3"/>
    <property type="match status" value="1"/>
</dbReference>
<name>A0A7S2SZU7_9CHLO</name>
<proteinExistence type="predicted"/>
<evidence type="ECO:0000313" key="3">
    <source>
        <dbReference type="EMBL" id="CAD9714490.1"/>
    </source>
</evidence>
<evidence type="ECO:0000313" key="2">
    <source>
        <dbReference type="EMBL" id="CAD9714489.1"/>
    </source>
</evidence>
<dbReference type="EMBL" id="HBHL01005113">
    <property type="protein sequence ID" value="CAD9714490.1"/>
    <property type="molecule type" value="Transcribed_RNA"/>
</dbReference>
<feature type="transmembrane region" description="Helical" evidence="1">
    <location>
        <begin position="57"/>
        <end position="76"/>
    </location>
</feature>
<sequence length="398" mass="44003">MVMGESKDKVWLQTIVPTSLGFVLVNRTPAYWSFIWENPGASEDVSCEKERERVLRLLSLPLLALAYLVSLLLLYLRDSSLEEKKTTKTKSYEALRGTMPPQAKTLTLDGREPVSVSIALKPRPPTAAPGGAAFGDLVKAAARAERDLNVREALALYERALVANPSDRETMLQACKVRCDLGFLIFDVIHDGPMKQFFTCREEETEEAATALVRQALEGARQLTEQHEDDYKAFTLLALCIGRSILLESQNKAKVRMAGEMHDAAQRAVALNPKDDAAHFMLARWNNDIASLPRVLKTLVRFIYGSSLRGSFQNAVQSSLTAIELNPTNLVNKVELGRAYTGLGDLARAKAVYEDVLGLQVVDVNSALYKQIALDDIERMDQGKPVGSLARPWWAIGG</sequence>
<evidence type="ECO:0000256" key="1">
    <source>
        <dbReference type="SAM" id="Phobius"/>
    </source>
</evidence>
<reference evidence="2" key="1">
    <citation type="submission" date="2021-01" db="EMBL/GenBank/DDBJ databases">
        <authorList>
            <person name="Corre E."/>
            <person name="Pelletier E."/>
            <person name="Niang G."/>
            <person name="Scheremetjew M."/>
            <person name="Finn R."/>
            <person name="Kale V."/>
            <person name="Holt S."/>
            <person name="Cochrane G."/>
            <person name="Meng A."/>
            <person name="Brown T."/>
            <person name="Cohen L."/>
        </authorList>
    </citation>
    <scope>NUCLEOTIDE SEQUENCE</scope>
    <source>
        <strain evidence="2">CCMP1205</strain>
    </source>
</reference>
<keyword evidence="1" id="KW-1133">Transmembrane helix</keyword>
<keyword evidence="1" id="KW-0812">Transmembrane</keyword>
<organism evidence="2">
    <name type="scientific">Chloropicon primus</name>
    <dbReference type="NCBI Taxonomy" id="1764295"/>
    <lineage>
        <taxon>Eukaryota</taxon>
        <taxon>Viridiplantae</taxon>
        <taxon>Chlorophyta</taxon>
        <taxon>Chloropicophyceae</taxon>
        <taxon>Chloropicales</taxon>
        <taxon>Chloropicaceae</taxon>
        <taxon>Chloropicon</taxon>
    </lineage>
</organism>
<dbReference type="AlphaFoldDB" id="A0A7S2SZU7"/>
<gene>
    <name evidence="2" type="ORF">CPRI1469_LOCUS3342</name>
    <name evidence="3" type="ORF">CPRI1469_LOCUS3343</name>
</gene>
<dbReference type="EMBL" id="HBHL01005112">
    <property type="protein sequence ID" value="CAD9714489.1"/>
    <property type="molecule type" value="Transcribed_RNA"/>
</dbReference>
<dbReference type="Gene3D" id="1.25.40.10">
    <property type="entry name" value="Tetratricopeptide repeat domain"/>
    <property type="match status" value="1"/>
</dbReference>
<dbReference type="SUPFAM" id="SSF48452">
    <property type="entry name" value="TPR-like"/>
    <property type="match status" value="1"/>
</dbReference>
<dbReference type="InterPro" id="IPR049039">
    <property type="entry name" value="RMD1-3_a_helical_rpt"/>
</dbReference>
<accession>A0A7S2SZU7</accession>